<dbReference type="InterPro" id="IPR027417">
    <property type="entry name" value="P-loop_NTPase"/>
</dbReference>
<feature type="domain" description="AAA+ ATPase" evidence="8">
    <location>
        <begin position="172"/>
        <end position="307"/>
    </location>
</feature>
<dbReference type="PRINTS" id="PR00364">
    <property type="entry name" value="DISEASERSIST"/>
</dbReference>
<dbReference type="InterPro" id="IPR036388">
    <property type="entry name" value="WH-like_DNA-bd_sf"/>
</dbReference>
<dbReference type="InterPro" id="IPR032675">
    <property type="entry name" value="LRR_dom_sf"/>
</dbReference>
<evidence type="ECO:0000256" key="5">
    <source>
        <dbReference type="ARBA" id="ARBA00022821"/>
    </source>
</evidence>
<dbReference type="GO" id="GO:0043531">
    <property type="term" value="F:ADP binding"/>
    <property type="evidence" value="ECO:0007669"/>
    <property type="project" value="InterPro"/>
</dbReference>
<keyword evidence="5" id="KW-0611">Plant defense</keyword>
<dbReference type="PANTHER" id="PTHR33463:SF198">
    <property type="entry name" value="RPP4C3"/>
    <property type="match status" value="1"/>
</dbReference>
<evidence type="ECO:0000256" key="3">
    <source>
        <dbReference type="ARBA" id="ARBA00022737"/>
    </source>
</evidence>
<reference evidence="9" key="1">
    <citation type="submission" date="2023-07" db="EMBL/GenBank/DDBJ databases">
        <title>draft genome sequence of fig (Ficus carica).</title>
        <authorList>
            <person name="Takahashi T."/>
            <person name="Nishimura K."/>
        </authorList>
    </citation>
    <scope>NUCLEOTIDE SEQUENCE</scope>
</reference>
<feature type="coiled-coil region" evidence="7">
    <location>
        <begin position="26"/>
        <end position="60"/>
    </location>
</feature>
<dbReference type="InterPro" id="IPR050905">
    <property type="entry name" value="Plant_NBS-LRR"/>
</dbReference>
<dbReference type="Gene3D" id="1.10.10.10">
    <property type="entry name" value="Winged helix-like DNA-binding domain superfamily/Winged helix DNA-binding domain"/>
    <property type="match status" value="1"/>
</dbReference>
<organism evidence="9 10">
    <name type="scientific">Ficus carica</name>
    <name type="common">Common fig</name>
    <dbReference type="NCBI Taxonomy" id="3494"/>
    <lineage>
        <taxon>Eukaryota</taxon>
        <taxon>Viridiplantae</taxon>
        <taxon>Streptophyta</taxon>
        <taxon>Embryophyta</taxon>
        <taxon>Tracheophyta</taxon>
        <taxon>Spermatophyta</taxon>
        <taxon>Magnoliopsida</taxon>
        <taxon>eudicotyledons</taxon>
        <taxon>Gunneridae</taxon>
        <taxon>Pentapetalae</taxon>
        <taxon>rosids</taxon>
        <taxon>fabids</taxon>
        <taxon>Rosales</taxon>
        <taxon>Moraceae</taxon>
        <taxon>Ficeae</taxon>
        <taxon>Ficus</taxon>
    </lineage>
</organism>
<gene>
    <name evidence="9" type="ORF">TIFTF001_012865</name>
</gene>
<dbReference type="Pfam" id="PF00931">
    <property type="entry name" value="NB-ARC"/>
    <property type="match status" value="1"/>
</dbReference>
<dbReference type="GO" id="GO:0006952">
    <property type="term" value="P:defense response"/>
    <property type="evidence" value="ECO:0007669"/>
    <property type="project" value="UniProtKB-KW"/>
</dbReference>
<evidence type="ECO:0000256" key="7">
    <source>
        <dbReference type="SAM" id="Coils"/>
    </source>
</evidence>
<dbReference type="InterPro" id="IPR042197">
    <property type="entry name" value="Apaf_helical"/>
</dbReference>
<keyword evidence="6" id="KW-0067">ATP-binding</keyword>
<keyword evidence="3" id="KW-0677">Repeat</keyword>
<protein>
    <recommendedName>
        <fullName evidence="8">AAA+ ATPase domain-containing protein</fullName>
    </recommendedName>
</protein>
<dbReference type="SUPFAM" id="SSF52058">
    <property type="entry name" value="L domain-like"/>
    <property type="match status" value="1"/>
</dbReference>
<dbReference type="GO" id="GO:0005524">
    <property type="term" value="F:ATP binding"/>
    <property type="evidence" value="ECO:0007669"/>
    <property type="project" value="UniProtKB-KW"/>
</dbReference>
<dbReference type="EMBL" id="BTGU01000017">
    <property type="protein sequence ID" value="GMN43663.1"/>
    <property type="molecule type" value="Genomic_DNA"/>
</dbReference>
<evidence type="ECO:0000256" key="4">
    <source>
        <dbReference type="ARBA" id="ARBA00022741"/>
    </source>
</evidence>
<dbReference type="Pfam" id="PF23247">
    <property type="entry name" value="LRR_RPS2"/>
    <property type="match status" value="1"/>
</dbReference>
<dbReference type="Proteomes" id="UP001187192">
    <property type="component" value="Unassembled WGS sequence"/>
</dbReference>
<evidence type="ECO:0000259" key="8">
    <source>
        <dbReference type="SMART" id="SM00382"/>
    </source>
</evidence>
<dbReference type="InterPro" id="IPR057135">
    <property type="entry name" value="At4g27190-like_LRR"/>
</dbReference>
<comment type="similarity">
    <text evidence="1">Belongs to the disease resistance NB-LRR family.</text>
</comment>
<evidence type="ECO:0000256" key="1">
    <source>
        <dbReference type="ARBA" id="ARBA00008894"/>
    </source>
</evidence>
<keyword evidence="10" id="KW-1185">Reference proteome</keyword>
<dbReference type="Gene3D" id="3.40.50.300">
    <property type="entry name" value="P-loop containing nucleotide triphosphate hydrolases"/>
    <property type="match status" value="1"/>
</dbReference>
<dbReference type="Gene3D" id="3.80.10.10">
    <property type="entry name" value="Ribonuclease Inhibitor"/>
    <property type="match status" value="1"/>
</dbReference>
<dbReference type="PANTHER" id="PTHR33463">
    <property type="entry name" value="NB-ARC DOMAIN-CONTAINING PROTEIN-RELATED"/>
    <property type="match status" value="1"/>
</dbReference>
<accession>A0AA88AD38</accession>
<keyword evidence="4" id="KW-0547">Nucleotide-binding</keyword>
<sequence>MEFIIGVGTAIVSKLAEYTVVLARRLRHYTSDVDNLRARVEQLNDARQNLQGRVEEASGRGEDIPDEVQNWLTNARDISQGATDFLNNNRDRASISCCSVQIPNLVSWRKLSREARQMAEDLQCEIQAAQGFKEVSSRPALQTVIAMRGGYEDFGSRKKILGDIMKALQDRNVSRIGIYGIGGIGKTTLAKEVARQVVEAKLFTQVAITTVSRPPNFSKMQTDIAEKIGLDIEGLKSIPERANRLQRQLKQQKSILIILDDIWDELDLIEVGIHLENEGCKILMTSRSQDVLRSMDADEKFPVDDLSASEAMNLFRTIVGDIVEQPEFHSLAIEVVRECGCLPLAIKVVAGPLKRQNILVLWKDTLNKLRRIISPTNIAEPLREVYRSIRLSYDSLADEDKLLLLLCSLYGEDTDIEVEDLRMIGVGWGLFQNVSTLADARTRVESLVVKLKDRCLLLGGDDDDWVKMHDVIRDVAVSIASNEGGMHSVTINELEDCQNKKKLKDSKAISILRHPGSNQLPERLECSELELFLLHSGQGDPIPIPNHFFEGSKDQLKSLFFERANLVSVPPSLHSLQNLQTLRLRGCVLEDVNFIGDLKNLQILDLSESTIKQLPVKVRQLSRLQLLNLEGCKDLKLIEPDVISSLKQLEELYISEYFDKWEVEEVDVSKRSNVNLAEIENLQQLTSLSLIVPDAKTSPKGFKFSGNLERYRISIGGPLGYWYATGISRLLHLKIRERSQLTALGLESLMKRSEGLLLDGLIDVKNVVYDLDSEGFCELKRLELWNSDGVQYIVDCVDQQIHPHKTFPVLDTLKLWGLRNLERICHGKLPEDSFKNLRQVTVWSCDKLKNVFPLSIFKRLHSVKVGYCKMMEEIVGHVRSEDKGAVEFPELRFLKLGNLPKMVKFMSWSEAEAAGGSSSVESPDPLFGEKVI</sequence>
<comment type="caution">
    <text evidence="9">The sequence shown here is derived from an EMBL/GenBank/DDBJ whole genome shotgun (WGS) entry which is preliminary data.</text>
</comment>
<proteinExistence type="inferred from homology"/>
<keyword evidence="2" id="KW-0433">Leucine-rich repeat</keyword>
<dbReference type="InterPro" id="IPR003593">
    <property type="entry name" value="AAA+_ATPase"/>
</dbReference>
<dbReference type="SMART" id="SM00382">
    <property type="entry name" value="AAA"/>
    <property type="match status" value="1"/>
</dbReference>
<evidence type="ECO:0000256" key="2">
    <source>
        <dbReference type="ARBA" id="ARBA00022614"/>
    </source>
</evidence>
<dbReference type="SUPFAM" id="SSF52540">
    <property type="entry name" value="P-loop containing nucleoside triphosphate hydrolases"/>
    <property type="match status" value="1"/>
</dbReference>
<evidence type="ECO:0000313" key="9">
    <source>
        <dbReference type="EMBL" id="GMN43663.1"/>
    </source>
</evidence>
<keyword evidence="7" id="KW-0175">Coiled coil</keyword>
<dbReference type="AlphaFoldDB" id="A0AA88AD38"/>
<name>A0AA88AD38_FICCA</name>
<dbReference type="InterPro" id="IPR002182">
    <property type="entry name" value="NB-ARC"/>
</dbReference>
<evidence type="ECO:0000256" key="6">
    <source>
        <dbReference type="ARBA" id="ARBA00022840"/>
    </source>
</evidence>
<dbReference type="Gene3D" id="1.10.8.430">
    <property type="entry name" value="Helical domain of apoptotic protease-activating factors"/>
    <property type="match status" value="1"/>
</dbReference>
<evidence type="ECO:0000313" key="10">
    <source>
        <dbReference type="Proteomes" id="UP001187192"/>
    </source>
</evidence>